<sequence>MALFLQKPVFWNTRNYEQPSGVWATSGFPKDYGFGHEEWNNSPRLRLLDRKKGYRAFHTEEVGNAPVDSNFGQNFIFMTASHDGVQQLVGVAANAVSLMSSRPGREAIVKALGLDDLCAEAWAVPRVREQFKHSKRDFNKLWKRNLHWIPTWICPEEYFLWLDEPVTLDPKRITGKKRLLGMYISHTTLDRGTAQLFMDAVPQAMRNERWSLIVDAIQTAPSTPAFSDEIEGKDALVTEVLAQSLARRGQGQFRQSLHQSWDRACAVTRLDCPSVLRASHIKPWARSKANERLDPNNGLLLCANLDALFDAGLITFEDNGDMRVSADLTRQQQKALGLPMGLCKPPTPAQQRYLKHHRDKEFERWK</sequence>
<dbReference type="RefSeq" id="WP_196477120.1">
    <property type="nucleotide sequence ID" value="NZ_JACFYX020000008.1"/>
</dbReference>
<gene>
    <name evidence="2" type="ORF">H3221_24750</name>
</gene>
<organism evidence="2 3">
    <name type="scientific">Pseudomonas chaetocerotis</name>
    <dbReference type="NCBI Taxonomy" id="2758695"/>
    <lineage>
        <taxon>Bacteria</taxon>
        <taxon>Pseudomonadati</taxon>
        <taxon>Pseudomonadota</taxon>
        <taxon>Gammaproteobacteria</taxon>
        <taxon>Pseudomonadales</taxon>
        <taxon>Pseudomonadaceae</taxon>
        <taxon>Pseudomonas</taxon>
    </lineage>
</organism>
<dbReference type="AlphaFoldDB" id="A0A931D8X9"/>
<proteinExistence type="predicted"/>
<dbReference type="GO" id="GO:0004519">
    <property type="term" value="F:endonuclease activity"/>
    <property type="evidence" value="ECO:0007669"/>
    <property type="project" value="UniProtKB-KW"/>
</dbReference>
<dbReference type="Proteomes" id="UP000596932">
    <property type="component" value="Unassembled WGS sequence"/>
</dbReference>
<keyword evidence="2" id="KW-0378">Hydrolase</keyword>
<keyword evidence="3" id="KW-1185">Reference proteome</keyword>
<dbReference type="InterPro" id="IPR003615">
    <property type="entry name" value="HNH_nuc"/>
</dbReference>
<dbReference type="Pfam" id="PF13391">
    <property type="entry name" value="HNH_2"/>
    <property type="match status" value="1"/>
</dbReference>
<evidence type="ECO:0000313" key="2">
    <source>
        <dbReference type="EMBL" id="MBG0838328.1"/>
    </source>
</evidence>
<dbReference type="EMBL" id="JACFYX010000041">
    <property type="protein sequence ID" value="MBG0838328.1"/>
    <property type="molecule type" value="Genomic_DNA"/>
</dbReference>
<comment type="caution">
    <text evidence="2">The sequence shown here is derived from an EMBL/GenBank/DDBJ whole genome shotgun (WGS) entry which is preliminary data.</text>
</comment>
<protein>
    <submittedName>
        <fullName evidence="2">HNH endonuclease</fullName>
    </submittedName>
</protein>
<keyword evidence="2" id="KW-0540">Nuclease</keyword>
<keyword evidence="2" id="KW-0255">Endonuclease</keyword>
<accession>A0A931D8X9</accession>
<evidence type="ECO:0000313" key="3">
    <source>
        <dbReference type="Proteomes" id="UP000596932"/>
    </source>
</evidence>
<name>A0A931D8X9_9PSED</name>
<evidence type="ECO:0000259" key="1">
    <source>
        <dbReference type="Pfam" id="PF13391"/>
    </source>
</evidence>
<feature type="domain" description="HNH nuclease" evidence="1">
    <location>
        <begin position="265"/>
        <end position="317"/>
    </location>
</feature>
<reference evidence="2" key="1">
    <citation type="submission" date="2020-07" db="EMBL/GenBank/DDBJ databases">
        <title>Pseudomonas chaetoceroseae sp. nov., a new member of the Pseudomonas oleovorans group isolated from a culture of Chaetoceros calcitrans.</title>
        <authorList>
            <person name="Girard L."/>
            <person name="Lood C."/>
            <person name="De Mot R."/>
            <person name="Baudart J."/>
        </authorList>
    </citation>
    <scope>NUCLEOTIDE SEQUENCE</scope>
    <source>
        <strain evidence="2">536</strain>
    </source>
</reference>